<dbReference type="RefSeq" id="WP_121990121.1">
    <property type="nucleotide sequence ID" value="NZ_OUNR01000017.1"/>
</dbReference>
<keyword evidence="1" id="KW-0732">Signal</keyword>
<evidence type="ECO:0000313" key="3">
    <source>
        <dbReference type="Proteomes" id="UP000248168"/>
    </source>
</evidence>
<dbReference type="Proteomes" id="UP000248168">
    <property type="component" value="Unassembled WGS sequence"/>
</dbReference>
<organism evidence="2 3">
    <name type="scientific">Nitrospira lenta</name>
    <dbReference type="NCBI Taxonomy" id="1436998"/>
    <lineage>
        <taxon>Bacteria</taxon>
        <taxon>Pseudomonadati</taxon>
        <taxon>Nitrospirota</taxon>
        <taxon>Nitrospiria</taxon>
        <taxon>Nitrospirales</taxon>
        <taxon>Nitrospiraceae</taxon>
        <taxon>Nitrospira</taxon>
    </lineage>
</organism>
<feature type="signal peptide" evidence="1">
    <location>
        <begin position="1"/>
        <end position="25"/>
    </location>
</feature>
<protein>
    <recommendedName>
        <fullName evidence="4">Tetratricopeptide repeat protein</fullName>
    </recommendedName>
</protein>
<dbReference type="InParanoid" id="A0A330L7L7"/>
<evidence type="ECO:0000313" key="2">
    <source>
        <dbReference type="EMBL" id="SPP65907.1"/>
    </source>
</evidence>
<dbReference type="PROSITE" id="PS51257">
    <property type="entry name" value="PROKAR_LIPOPROTEIN"/>
    <property type="match status" value="1"/>
</dbReference>
<keyword evidence="3" id="KW-1185">Reference proteome</keyword>
<dbReference type="OrthoDB" id="9794818at2"/>
<proteinExistence type="predicted"/>
<dbReference type="AlphaFoldDB" id="A0A330L7L7"/>
<reference evidence="3" key="1">
    <citation type="submission" date="2018-04" db="EMBL/GenBank/DDBJ databases">
        <authorList>
            <person name="Lucker S."/>
            <person name="Sakoula D."/>
        </authorList>
    </citation>
    <scope>NUCLEOTIDE SEQUENCE [LARGE SCALE GENOMIC DNA]</scope>
</reference>
<gene>
    <name evidence="2" type="ORF">NITLEN_40380</name>
</gene>
<accession>A0A330L7L7</accession>
<name>A0A330L7L7_9BACT</name>
<evidence type="ECO:0000256" key="1">
    <source>
        <dbReference type="SAM" id="SignalP"/>
    </source>
</evidence>
<sequence length="160" mass="18048">MVRSTLHLAAAGLAILLTLSFGCTHDTYQQRADIVKDHVEAFYSHLKSNHVEAAVRENEQIEAMASQMGETVRKRAQMQGTTQVEREFALMKTANEAAAQNWLALGQYFSIKKQPAQARATYQRIVDTYTNPTDRSYREQAQRALKDLEILSPPTTHTLP</sequence>
<evidence type="ECO:0008006" key="4">
    <source>
        <dbReference type="Google" id="ProtNLM"/>
    </source>
</evidence>
<dbReference type="EMBL" id="OUNR01000017">
    <property type="protein sequence ID" value="SPP65907.1"/>
    <property type="molecule type" value="Genomic_DNA"/>
</dbReference>
<feature type="chain" id="PRO_5016372494" description="Tetratricopeptide repeat protein" evidence="1">
    <location>
        <begin position="26"/>
        <end position="160"/>
    </location>
</feature>